<feature type="transmembrane region" description="Helical" evidence="6">
    <location>
        <begin position="102"/>
        <end position="120"/>
    </location>
</feature>
<evidence type="ECO:0000313" key="8">
    <source>
        <dbReference type="Proteomes" id="UP000284178"/>
    </source>
</evidence>
<dbReference type="Proteomes" id="UP000284178">
    <property type="component" value="Unassembled WGS sequence"/>
</dbReference>
<evidence type="ECO:0000256" key="5">
    <source>
        <dbReference type="ARBA" id="ARBA00023136"/>
    </source>
</evidence>
<feature type="transmembrane region" description="Helical" evidence="6">
    <location>
        <begin position="171"/>
        <end position="192"/>
    </location>
</feature>
<organism evidence="7 8">
    <name type="scientific">Holdemania filiformis</name>
    <dbReference type="NCBI Taxonomy" id="61171"/>
    <lineage>
        <taxon>Bacteria</taxon>
        <taxon>Bacillati</taxon>
        <taxon>Bacillota</taxon>
        <taxon>Erysipelotrichia</taxon>
        <taxon>Erysipelotrichales</taxon>
        <taxon>Erysipelotrichaceae</taxon>
        <taxon>Holdemania</taxon>
    </lineage>
</organism>
<keyword evidence="5 6" id="KW-0472">Membrane</keyword>
<evidence type="ECO:0000256" key="3">
    <source>
        <dbReference type="ARBA" id="ARBA00022692"/>
    </source>
</evidence>
<keyword evidence="8" id="KW-1185">Reference proteome</keyword>
<comment type="similarity">
    <text evidence="2">Belongs to the TMEM86 family.</text>
</comment>
<proteinExistence type="inferred from homology"/>
<protein>
    <recommendedName>
        <fullName evidence="9">Lysoplasmalogenase</fullName>
    </recommendedName>
</protein>
<dbReference type="GeneID" id="83015628"/>
<evidence type="ECO:0000313" key="7">
    <source>
        <dbReference type="EMBL" id="RGR74030.1"/>
    </source>
</evidence>
<dbReference type="InterPro" id="IPR012506">
    <property type="entry name" value="TMEM86B-like"/>
</dbReference>
<accession>A0A412G0S4</accession>
<evidence type="ECO:0000256" key="6">
    <source>
        <dbReference type="SAM" id="Phobius"/>
    </source>
</evidence>
<dbReference type="AlphaFoldDB" id="A0A412G0S4"/>
<evidence type="ECO:0000256" key="4">
    <source>
        <dbReference type="ARBA" id="ARBA00022989"/>
    </source>
</evidence>
<reference evidence="7 8" key="1">
    <citation type="submission" date="2018-08" db="EMBL/GenBank/DDBJ databases">
        <title>A genome reference for cultivated species of the human gut microbiota.</title>
        <authorList>
            <person name="Zou Y."/>
            <person name="Xue W."/>
            <person name="Luo G."/>
        </authorList>
    </citation>
    <scope>NUCLEOTIDE SEQUENCE [LARGE SCALE GENOMIC DNA]</scope>
    <source>
        <strain evidence="7 8">AF24-29</strain>
    </source>
</reference>
<keyword evidence="3 6" id="KW-0812">Transmembrane</keyword>
<keyword evidence="4 6" id="KW-1133">Transmembrane helix</keyword>
<dbReference type="RefSeq" id="WP_117895030.1">
    <property type="nucleotide sequence ID" value="NZ_CABJCV010000010.1"/>
</dbReference>
<feature type="transmembrane region" description="Helical" evidence="6">
    <location>
        <begin position="204"/>
        <end position="222"/>
    </location>
</feature>
<name>A0A412G0S4_9FIRM</name>
<dbReference type="EMBL" id="QRUP01000010">
    <property type="protein sequence ID" value="RGR74030.1"/>
    <property type="molecule type" value="Genomic_DNA"/>
</dbReference>
<feature type="transmembrane region" description="Helical" evidence="6">
    <location>
        <begin position="126"/>
        <end position="150"/>
    </location>
</feature>
<comment type="caution">
    <text evidence="7">The sequence shown here is derived from an EMBL/GenBank/DDBJ whole genome shotgun (WGS) entry which is preliminary data.</text>
</comment>
<feature type="transmembrane region" description="Helical" evidence="6">
    <location>
        <begin position="77"/>
        <end position="95"/>
    </location>
</feature>
<sequence length="232" mass="25626">MFLLAVFFSGLILAMENGLLPGAAEIEYWKWTEVVLCLASALISRRKGKPGNPLPIFVLTGCALADLFLLFTTQWEIGVAAFCLVQLCLSFILISREQTIRLCLIIAGLVFIAGLLLKLPKLICLALFYTIQTTFNLSAALGILIDTFPLKRTADRRKEIKSEFQSSDIQTRIWTAVGVVLLALCDLNVVLFQLGGSRTAAGAWIWPFYMPALLCFAQAARLSKPALHDKRS</sequence>
<dbReference type="GO" id="GO:0016020">
    <property type="term" value="C:membrane"/>
    <property type="evidence" value="ECO:0007669"/>
    <property type="project" value="UniProtKB-SubCell"/>
</dbReference>
<comment type="subcellular location">
    <subcellularLocation>
        <location evidence="1">Membrane</location>
        <topology evidence="1">Multi-pass membrane protein</topology>
    </subcellularLocation>
</comment>
<dbReference type="Pfam" id="PF07947">
    <property type="entry name" value="YhhN"/>
    <property type="match status" value="1"/>
</dbReference>
<gene>
    <name evidence="7" type="ORF">DWY25_09460</name>
</gene>
<evidence type="ECO:0000256" key="1">
    <source>
        <dbReference type="ARBA" id="ARBA00004141"/>
    </source>
</evidence>
<evidence type="ECO:0000256" key="2">
    <source>
        <dbReference type="ARBA" id="ARBA00007375"/>
    </source>
</evidence>
<evidence type="ECO:0008006" key="9">
    <source>
        <dbReference type="Google" id="ProtNLM"/>
    </source>
</evidence>